<feature type="non-terminal residue" evidence="1">
    <location>
        <position position="106"/>
    </location>
</feature>
<sequence length="106" mass="11946">MTHKDKYPQWFKMRLAETGAHTYSKHAFPTPVVAGPNSYYIMNVLGFYYELLLGDGAQLVTAKETGAHIQITHDEQTAALLNDHEDLIHYFSYKTHTLTEGAVSST</sequence>
<gene>
    <name evidence="1" type="ORF">S12H4_14007</name>
</gene>
<evidence type="ECO:0000313" key="1">
    <source>
        <dbReference type="EMBL" id="GAI79128.1"/>
    </source>
</evidence>
<proteinExistence type="predicted"/>
<dbReference type="AlphaFoldDB" id="X1REU6"/>
<dbReference type="EMBL" id="BARW01006668">
    <property type="protein sequence ID" value="GAI79128.1"/>
    <property type="molecule type" value="Genomic_DNA"/>
</dbReference>
<comment type="caution">
    <text evidence="1">The sequence shown here is derived from an EMBL/GenBank/DDBJ whole genome shotgun (WGS) entry which is preliminary data.</text>
</comment>
<name>X1REU6_9ZZZZ</name>
<accession>X1REU6</accession>
<reference evidence="1" key="1">
    <citation type="journal article" date="2014" name="Front. Microbiol.">
        <title>High frequency of phylogenetically diverse reductive dehalogenase-homologous genes in deep subseafloor sedimentary metagenomes.</title>
        <authorList>
            <person name="Kawai M."/>
            <person name="Futagami T."/>
            <person name="Toyoda A."/>
            <person name="Takaki Y."/>
            <person name="Nishi S."/>
            <person name="Hori S."/>
            <person name="Arai W."/>
            <person name="Tsubouchi T."/>
            <person name="Morono Y."/>
            <person name="Uchiyama I."/>
            <person name="Ito T."/>
            <person name="Fujiyama A."/>
            <person name="Inagaki F."/>
            <person name="Takami H."/>
        </authorList>
    </citation>
    <scope>NUCLEOTIDE SEQUENCE</scope>
    <source>
        <strain evidence="1">Expedition CK06-06</strain>
    </source>
</reference>
<protein>
    <submittedName>
        <fullName evidence="1">Uncharacterized protein</fullName>
    </submittedName>
</protein>
<organism evidence="1">
    <name type="scientific">marine sediment metagenome</name>
    <dbReference type="NCBI Taxonomy" id="412755"/>
    <lineage>
        <taxon>unclassified sequences</taxon>
        <taxon>metagenomes</taxon>
        <taxon>ecological metagenomes</taxon>
    </lineage>
</organism>